<dbReference type="InterPro" id="IPR005821">
    <property type="entry name" value="Ion_trans_dom"/>
</dbReference>
<dbReference type="Proteomes" id="UP000694408">
    <property type="component" value="Unplaced"/>
</dbReference>
<feature type="transmembrane region" description="Helical" evidence="11">
    <location>
        <begin position="263"/>
        <end position="281"/>
    </location>
</feature>
<dbReference type="Gene3D" id="1.10.287.70">
    <property type="match status" value="1"/>
</dbReference>
<dbReference type="GO" id="GO:0005222">
    <property type="term" value="F:intracellularly cAMP-activated cation channel activity"/>
    <property type="evidence" value="ECO:0007669"/>
    <property type="project" value="TreeGrafter"/>
</dbReference>
<feature type="domain" description="Cyclic nucleotide-binding" evidence="12">
    <location>
        <begin position="434"/>
        <end position="540"/>
    </location>
</feature>
<dbReference type="PROSITE" id="PS00889">
    <property type="entry name" value="CNMP_BINDING_2"/>
    <property type="match status" value="1"/>
</dbReference>
<dbReference type="Pfam" id="PF00520">
    <property type="entry name" value="Ion_trans"/>
    <property type="match status" value="1"/>
</dbReference>
<evidence type="ECO:0000256" key="9">
    <source>
        <dbReference type="SAM" id="Coils"/>
    </source>
</evidence>
<keyword evidence="14" id="KW-1185">Reference proteome</keyword>
<feature type="compositionally biased region" description="Basic and acidic residues" evidence="10">
    <location>
        <begin position="629"/>
        <end position="639"/>
    </location>
</feature>
<evidence type="ECO:0000256" key="3">
    <source>
        <dbReference type="ARBA" id="ARBA00022692"/>
    </source>
</evidence>
<dbReference type="CDD" id="cd00038">
    <property type="entry name" value="CAP_ED"/>
    <property type="match status" value="1"/>
</dbReference>
<evidence type="ECO:0000256" key="6">
    <source>
        <dbReference type="ARBA" id="ARBA00023136"/>
    </source>
</evidence>
<dbReference type="GO" id="GO:0005223">
    <property type="term" value="F:intracellularly cGMP-activated cation channel activity"/>
    <property type="evidence" value="ECO:0007669"/>
    <property type="project" value="TreeGrafter"/>
</dbReference>
<dbReference type="PANTHER" id="PTHR45638:SF2">
    <property type="entry name" value="CYCLIC NUCLEOTIDE-GATED CATION CHANNEL ALPHA-4"/>
    <property type="match status" value="1"/>
</dbReference>
<dbReference type="Pfam" id="PF00027">
    <property type="entry name" value="cNMP_binding"/>
    <property type="match status" value="1"/>
</dbReference>
<evidence type="ECO:0000256" key="7">
    <source>
        <dbReference type="ARBA" id="ARBA00023286"/>
    </source>
</evidence>
<dbReference type="InterPro" id="IPR014710">
    <property type="entry name" value="RmlC-like_jellyroll"/>
</dbReference>
<dbReference type="PROSITE" id="PS00888">
    <property type="entry name" value="CNMP_BINDING_1"/>
    <property type="match status" value="1"/>
</dbReference>
<feature type="coiled-coil region" evidence="9">
    <location>
        <begin position="576"/>
        <end position="621"/>
    </location>
</feature>
<dbReference type="InterPro" id="IPR000595">
    <property type="entry name" value="cNMP-bd_dom"/>
</dbReference>
<accession>A0A8C5NMY8</accession>
<evidence type="ECO:0000259" key="12">
    <source>
        <dbReference type="PROSITE" id="PS50042"/>
    </source>
</evidence>
<reference evidence="13" key="1">
    <citation type="submission" date="2025-08" db="UniProtKB">
        <authorList>
            <consortium name="Ensembl"/>
        </authorList>
    </citation>
    <scope>IDENTIFICATION</scope>
</reference>
<feature type="compositionally biased region" description="Gly residues" evidence="10">
    <location>
        <begin position="43"/>
        <end position="53"/>
    </location>
</feature>
<keyword evidence="5" id="KW-0406">Ion transport</keyword>
<dbReference type="Gene3D" id="1.20.5.170">
    <property type="match status" value="1"/>
</dbReference>
<protein>
    <submittedName>
        <fullName evidence="13">Cyclic nucleotide gated channel subunit alpha 4</fullName>
    </submittedName>
</protein>
<dbReference type="AlphaFoldDB" id="A0A8C5NMY8"/>
<dbReference type="GO" id="GO:0005886">
    <property type="term" value="C:plasma membrane"/>
    <property type="evidence" value="ECO:0007669"/>
    <property type="project" value="TreeGrafter"/>
</dbReference>
<organism evidence="13 14">
    <name type="scientific">Junco hyemalis</name>
    <name type="common">Dark-eyed junco</name>
    <dbReference type="NCBI Taxonomy" id="40217"/>
    <lineage>
        <taxon>Eukaryota</taxon>
        <taxon>Metazoa</taxon>
        <taxon>Chordata</taxon>
        <taxon>Craniata</taxon>
        <taxon>Vertebrata</taxon>
        <taxon>Euteleostomi</taxon>
        <taxon>Archelosauria</taxon>
        <taxon>Archosauria</taxon>
        <taxon>Dinosauria</taxon>
        <taxon>Saurischia</taxon>
        <taxon>Theropoda</taxon>
        <taxon>Coelurosauria</taxon>
        <taxon>Aves</taxon>
        <taxon>Neognathae</taxon>
        <taxon>Neoaves</taxon>
        <taxon>Telluraves</taxon>
        <taxon>Australaves</taxon>
        <taxon>Passeriformes</taxon>
        <taxon>Passerellidae</taxon>
        <taxon>Junco</taxon>
    </lineage>
</organism>
<evidence type="ECO:0000313" key="14">
    <source>
        <dbReference type="Proteomes" id="UP000694408"/>
    </source>
</evidence>
<dbReference type="InterPro" id="IPR018488">
    <property type="entry name" value="cNMP-bd_CS"/>
</dbReference>
<dbReference type="InterPro" id="IPR050866">
    <property type="entry name" value="CNG_cation_channel"/>
</dbReference>
<keyword evidence="6 11" id="KW-0472">Membrane</keyword>
<name>A0A8C5NMY8_JUNHY</name>
<feature type="compositionally biased region" description="Low complexity" evidence="10">
    <location>
        <begin position="640"/>
        <end position="657"/>
    </location>
</feature>
<dbReference type="PANTHER" id="PTHR45638">
    <property type="entry name" value="CYCLIC NUCLEOTIDE-GATED CATION CHANNEL SUBUNIT A"/>
    <property type="match status" value="1"/>
</dbReference>
<evidence type="ECO:0000256" key="1">
    <source>
        <dbReference type="ARBA" id="ARBA00004141"/>
    </source>
</evidence>
<evidence type="ECO:0000256" key="4">
    <source>
        <dbReference type="ARBA" id="ARBA00022989"/>
    </source>
</evidence>
<keyword evidence="9" id="KW-0175">Coiled coil</keyword>
<dbReference type="GO" id="GO:0017071">
    <property type="term" value="C:intracellular cyclic nucleotide activated cation channel complex"/>
    <property type="evidence" value="ECO:0007669"/>
    <property type="project" value="TreeGrafter"/>
</dbReference>
<evidence type="ECO:0000256" key="8">
    <source>
        <dbReference type="ARBA" id="ARBA00023303"/>
    </source>
</evidence>
<dbReference type="SMART" id="SM00100">
    <property type="entry name" value="cNMP"/>
    <property type="match status" value="1"/>
</dbReference>
<evidence type="ECO:0000256" key="11">
    <source>
        <dbReference type="SAM" id="Phobius"/>
    </source>
</evidence>
<feature type="compositionally biased region" description="Pro residues" evidence="10">
    <location>
        <begin position="54"/>
        <end position="65"/>
    </location>
</feature>
<dbReference type="SUPFAM" id="SSF51206">
    <property type="entry name" value="cAMP-binding domain-like"/>
    <property type="match status" value="1"/>
</dbReference>
<dbReference type="GO" id="GO:0044877">
    <property type="term" value="F:protein-containing complex binding"/>
    <property type="evidence" value="ECO:0007669"/>
    <property type="project" value="TreeGrafter"/>
</dbReference>
<dbReference type="Pfam" id="PF16526">
    <property type="entry name" value="CLZ"/>
    <property type="match status" value="1"/>
</dbReference>
<evidence type="ECO:0000313" key="13">
    <source>
        <dbReference type="Ensembl" id="ENSJHYP00000011560.1"/>
    </source>
</evidence>
<reference evidence="13" key="2">
    <citation type="submission" date="2025-09" db="UniProtKB">
        <authorList>
            <consortium name="Ensembl"/>
        </authorList>
    </citation>
    <scope>IDENTIFICATION</scope>
</reference>
<comment type="subcellular location">
    <subcellularLocation>
        <location evidence="1">Membrane</location>
        <topology evidence="1">Multi-pass membrane protein</topology>
    </subcellularLocation>
</comment>
<dbReference type="PROSITE" id="PS50042">
    <property type="entry name" value="CNMP_BINDING_3"/>
    <property type="match status" value="1"/>
</dbReference>
<proteinExistence type="predicted"/>
<dbReference type="SUPFAM" id="SSF81324">
    <property type="entry name" value="Voltage-gated potassium channels"/>
    <property type="match status" value="1"/>
</dbReference>
<dbReference type="InterPro" id="IPR032406">
    <property type="entry name" value="CLZ_dom"/>
</dbReference>
<keyword evidence="7" id="KW-1071">Ligand-gated ion channel</keyword>
<keyword evidence="4 11" id="KW-1133">Transmembrane helix</keyword>
<dbReference type="InterPro" id="IPR018490">
    <property type="entry name" value="cNMP-bd_dom_sf"/>
</dbReference>
<evidence type="ECO:0000256" key="10">
    <source>
        <dbReference type="SAM" id="MobiDB-lite"/>
    </source>
</evidence>
<dbReference type="Gene3D" id="2.60.120.10">
    <property type="entry name" value="Jelly Rolls"/>
    <property type="match status" value="1"/>
</dbReference>
<feature type="transmembrane region" description="Helical" evidence="11">
    <location>
        <begin position="330"/>
        <end position="351"/>
    </location>
</feature>
<keyword evidence="2" id="KW-0813">Transport</keyword>
<evidence type="ECO:0000256" key="2">
    <source>
        <dbReference type="ARBA" id="ARBA00022448"/>
    </source>
</evidence>
<sequence length="844" mass="89835">QKPGRPRAPGSPVAGPLHAAGPGRLPGSRSRRSRPVSAAPAEGTGGVGRGAGTPGPPGPPGPPRDGAPRHWALRPAQTRPRRGPSPSTPPGPGRSLRPRAAKGGRTATPQNWTLDPAGDWHYRWISLMVLPILYNWVVLILRCCFPEVQEAHAGLWQALDGLSDVLYLLDIAVHLHTGFLEDGILVRDARRTRWRYLGSWSFPWDVVAVLPTELLCLLPGVPRVPGVPAARANRCLRVPRLFEAFDRCETRTGWPNAFRMAKLMLYLLLGIHWHACLYFALSARLGLGADPWVCPSSPRLLRRYLHSFYISTLVLAMVGDTPPAQREEELLFLTAGFLLAVLGFATITGSISTVIVNLSSAGSALYPAAGPVRRYLRARGAGGRLAARVARWHQHLRAQRKPPAEWRVLRHLPRGLRAEVAASVHLAALRRVGLFRGWERGVLRQLVLRLRPQVFGPGEFVCRRGDVGREMYFIREGRLAVLAADGVTQLAVLGAGLYFGEISLINIKGNMAGNRRTANILSIGYSDLFCLGKEDLAEVLAEFPSARAAMEAKGRELLLRMGQLDTGAEAAALAAEAEAERRLRGLEAALEGLQTRAARLLAQLEASALRLALRVRRLEGRLQLRDGAVRDRAGRDGAARADGAAGTAPPQQPAGPQGPTGGQGPTRAQGSTEARDVLRAHRPPTAPGPSEVQGAPRAQEPGSAGGQGGTGMQGPSKAQGPHRAQGPSDVPGAPKAHGSPTVQGPLRARGRIGARGPRGMYGPGGAQAPLRAQGTPMAQAPLRAQGLPRARRQIGTRGPGAMYGPGRAQALRRARGPSGAQRSTGAQDVPGAQGGPRGAGVPRD</sequence>
<dbReference type="Ensembl" id="ENSJHYT00000013964.1">
    <property type="protein sequence ID" value="ENSJHYP00000011560.1"/>
    <property type="gene ID" value="ENSJHYG00000008983.1"/>
</dbReference>
<feature type="transmembrane region" description="Helical" evidence="11">
    <location>
        <begin position="301"/>
        <end position="318"/>
    </location>
</feature>
<feature type="region of interest" description="Disordered" evidence="10">
    <location>
        <begin position="1"/>
        <end position="111"/>
    </location>
</feature>
<dbReference type="GO" id="GO:0030553">
    <property type="term" value="F:cGMP binding"/>
    <property type="evidence" value="ECO:0007669"/>
    <property type="project" value="TreeGrafter"/>
</dbReference>
<keyword evidence="8" id="KW-0407">Ion channel</keyword>
<feature type="compositionally biased region" description="Gly residues" evidence="10">
    <location>
        <begin position="703"/>
        <end position="712"/>
    </location>
</feature>
<dbReference type="FunFam" id="2.60.120.10:FF:000002">
    <property type="entry name" value="Cyclic nucleotide gated channel alpha 1a"/>
    <property type="match status" value="1"/>
</dbReference>
<evidence type="ECO:0000256" key="5">
    <source>
        <dbReference type="ARBA" id="ARBA00023065"/>
    </source>
</evidence>
<feature type="region of interest" description="Disordered" evidence="10">
    <location>
        <begin position="629"/>
        <end position="844"/>
    </location>
</feature>
<keyword evidence="3 11" id="KW-0812">Transmembrane</keyword>